<dbReference type="InterPro" id="IPR053967">
    <property type="entry name" value="LlgE_F_G-like_D1"/>
</dbReference>
<comment type="similarity">
    <text evidence="1 2">Belongs to the flagella basal body rod proteins family.</text>
</comment>
<dbReference type="InterPro" id="IPR001444">
    <property type="entry name" value="Flag_bb_rod_N"/>
</dbReference>
<dbReference type="EMBL" id="JTFC01000031">
    <property type="protein sequence ID" value="RUS55637.1"/>
    <property type="molecule type" value="Genomic_DNA"/>
</dbReference>
<dbReference type="OrthoDB" id="9800375at2"/>
<evidence type="ECO:0000313" key="7">
    <source>
        <dbReference type="Proteomes" id="UP000288623"/>
    </source>
</evidence>
<dbReference type="Pfam" id="PF22692">
    <property type="entry name" value="LlgE_F_G_D1"/>
    <property type="match status" value="1"/>
</dbReference>
<protein>
    <submittedName>
        <fullName evidence="6">Flagellar basal body rod protein FlgC</fullName>
    </submittedName>
</protein>
<dbReference type="NCBIfam" id="TIGR03506">
    <property type="entry name" value="FlgEFG_subfam"/>
    <property type="match status" value="1"/>
</dbReference>
<dbReference type="RefSeq" id="WP_126990929.1">
    <property type="nucleotide sequence ID" value="NZ_JTFC01000031.1"/>
</dbReference>
<keyword evidence="6" id="KW-0969">Cilium</keyword>
<dbReference type="PANTHER" id="PTHR30435">
    <property type="entry name" value="FLAGELLAR PROTEIN"/>
    <property type="match status" value="1"/>
</dbReference>
<dbReference type="InterPro" id="IPR010930">
    <property type="entry name" value="Flg_bb/hook_C_dom"/>
</dbReference>
<dbReference type="InterPro" id="IPR019776">
    <property type="entry name" value="Flagellar_basal_body_rod_CS"/>
</dbReference>
<feature type="domain" description="Flagellar hook protein FlgE/F/G-like D1" evidence="5">
    <location>
        <begin position="122"/>
        <end position="178"/>
    </location>
</feature>
<sequence length="278" mass="30710">MFKGFYTATTGMIAQQRRTEMLSNNIANASTPGYKADQSTVRAFPNMLLSAIEKNGKANLQNGFNPMSVQQIGTLGTGVYMQETIPDYTQGQLVQTDLKSDVALVDEYLPVRGDGSRTGGLYFRLQTDGQEAYTRNGNFTVDSQGSLVTSGGNYVLSTTGEPIRVTSDDYTITEDGRVLENNELIAQIDVAYVEDPDRLIKQDNGLYYTEDGNELTSAYDDNDIAFSMRQGYIEQSNVDAGSTMTEMMSAYRSFEANQKMLQAYDRSMDKAVNEIGKV</sequence>
<dbReference type="InterPro" id="IPR037925">
    <property type="entry name" value="FlgE/F/G-like"/>
</dbReference>
<name>A0A433RTY9_9BACL</name>
<dbReference type="PROSITE" id="PS00588">
    <property type="entry name" value="FLAGELLA_BB_ROD"/>
    <property type="match status" value="1"/>
</dbReference>
<dbReference type="InterPro" id="IPR020013">
    <property type="entry name" value="Flagellar_FlgE/F/G"/>
</dbReference>
<dbReference type="GO" id="GO:0071978">
    <property type="term" value="P:bacterial-type flagellum-dependent swarming motility"/>
    <property type="evidence" value="ECO:0007669"/>
    <property type="project" value="TreeGrafter"/>
</dbReference>
<evidence type="ECO:0000256" key="2">
    <source>
        <dbReference type="RuleBase" id="RU362116"/>
    </source>
</evidence>
<evidence type="ECO:0000313" key="6">
    <source>
        <dbReference type="EMBL" id="RUS55637.1"/>
    </source>
</evidence>
<dbReference type="AlphaFoldDB" id="A0A433RTY9"/>
<gene>
    <name evidence="6" type="ORF">QI30_12035</name>
</gene>
<comment type="subcellular location">
    <subcellularLocation>
        <location evidence="2">Bacterial flagellum basal body</location>
    </subcellularLocation>
</comment>
<evidence type="ECO:0000259" key="3">
    <source>
        <dbReference type="Pfam" id="PF00460"/>
    </source>
</evidence>
<dbReference type="SUPFAM" id="SSF117143">
    <property type="entry name" value="Flagellar hook protein flgE"/>
    <property type="match status" value="1"/>
</dbReference>
<dbReference type="Pfam" id="PF00460">
    <property type="entry name" value="Flg_bb_rod"/>
    <property type="match status" value="1"/>
</dbReference>
<keyword evidence="2" id="KW-0975">Bacterial flagellum</keyword>
<organism evidence="6 7">
    <name type="scientific">Candidatus Kurthia intestinigallinarum</name>
    <dbReference type="NCBI Taxonomy" id="1562256"/>
    <lineage>
        <taxon>Bacteria</taxon>
        <taxon>Bacillati</taxon>
        <taxon>Bacillota</taxon>
        <taxon>Bacilli</taxon>
        <taxon>Bacillales</taxon>
        <taxon>Caryophanaceae</taxon>
        <taxon>Kurthia</taxon>
    </lineage>
</organism>
<reference evidence="6 7" key="1">
    <citation type="submission" date="2014-11" db="EMBL/GenBank/DDBJ databases">
        <title>Genome sequence and analysis of novel Kurthia sp.</title>
        <authorList>
            <person name="Lawson J.N."/>
            <person name="Gonzalez J.E."/>
            <person name="Rinauldi L."/>
            <person name="Xuan Z."/>
            <person name="Firman A."/>
            <person name="Shaddox L."/>
            <person name="Trudeau A."/>
            <person name="Shah S."/>
            <person name="Reiman D."/>
        </authorList>
    </citation>
    <scope>NUCLEOTIDE SEQUENCE [LARGE SCALE GENOMIC DNA]</scope>
    <source>
        <strain evidence="6 7">3B1D</strain>
    </source>
</reference>
<evidence type="ECO:0000259" key="5">
    <source>
        <dbReference type="Pfam" id="PF22692"/>
    </source>
</evidence>
<dbReference type="Pfam" id="PF06429">
    <property type="entry name" value="Flg_bbr_C"/>
    <property type="match status" value="1"/>
</dbReference>
<dbReference type="Proteomes" id="UP000288623">
    <property type="component" value="Unassembled WGS sequence"/>
</dbReference>
<dbReference type="GO" id="GO:0009425">
    <property type="term" value="C:bacterial-type flagellum basal body"/>
    <property type="evidence" value="ECO:0007669"/>
    <property type="project" value="UniProtKB-SubCell"/>
</dbReference>
<keyword evidence="7" id="KW-1185">Reference proteome</keyword>
<evidence type="ECO:0000259" key="4">
    <source>
        <dbReference type="Pfam" id="PF06429"/>
    </source>
</evidence>
<keyword evidence="6" id="KW-0966">Cell projection</keyword>
<proteinExistence type="inferred from homology"/>
<dbReference type="PANTHER" id="PTHR30435:SF19">
    <property type="entry name" value="FLAGELLAR BASAL-BODY ROD PROTEIN FLGG"/>
    <property type="match status" value="1"/>
</dbReference>
<evidence type="ECO:0000256" key="1">
    <source>
        <dbReference type="ARBA" id="ARBA00009677"/>
    </source>
</evidence>
<accession>A0A433RTY9</accession>
<feature type="domain" description="Flagellar basal-body/hook protein C-terminal" evidence="4">
    <location>
        <begin position="229"/>
        <end position="273"/>
    </location>
</feature>
<comment type="caution">
    <text evidence="6">The sequence shown here is derived from an EMBL/GenBank/DDBJ whole genome shotgun (WGS) entry which is preliminary data.</text>
</comment>
<keyword evidence="6" id="KW-0282">Flagellum</keyword>
<feature type="domain" description="Flagellar basal body rod protein N-terminal" evidence="3">
    <location>
        <begin position="5"/>
        <end position="35"/>
    </location>
</feature>